<dbReference type="InterPro" id="IPR011701">
    <property type="entry name" value="MFS"/>
</dbReference>
<comment type="caution">
    <text evidence="8">The sequence shown here is derived from an EMBL/GenBank/DDBJ whole genome shotgun (WGS) entry which is preliminary data.</text>
</comment>
<protein>
    <submittedName>
        <fullName evidence="8">MFS family permease</fullName>
    </submittedName>
</protein>
<comment type="subcellular location">
    <subcellularLocation>
        <location evidence="1">Cell membrane</location>
        <topology evidence="1">Multi-pass membrane protein</topology>
    </subcellularLocation>
</comment>
<reference evidence="8 9" key="1">
    <citation type="submission" date="2021-03" db="EMBL/GenBank/DDBJ databases">
        <title>Genomic Encyclopedia of Type Strains, Phase IV (KMG-IV): sequencing the most valuable type-strain genomes for metagenomic binning, comparative biology and taxonomic classification.</title>
        <authorList>
            <person name="Goeker M."/>
        </authorList>
    </citation>
    <scope>NUCLEOTIDE SEQUENCE [LARGE SCALE GENOMIC DNA]</scope>
    <source>
        <strain evidence="8 9">DSM 101872</strain>
    </source>
</reference>
<dbReference type="RefSeq" id="WP_209685130.1">
    <property type="nucleotide sequence ID" value="NZ_JAGGLU010000001.1"/>
</dbReference>
<dbReference type="InterPro" id="IPR020846">
    <property type="entry name" value="MFS_dom"/>
</dbReference>
<gene>
    <name evidence="8" type="ORF">J2Z60_000032</name>
</gene>
<feature type="transmembrane region" description="Helical" evidence="6">
    <location>
        <begin position="248"/>
        <end position="270"/>
    </location>
</feature>
<feature type="transmembrane region" description="Helical" evidence="6">
    <location>
        <begin position="141"/>
        <end position="159"/>
    </location>
</feature>
<feature type="domain" description="Major facilitator superfamily (MFS) profile" evidence="7">
    <location>
        <begin position="6"/>
        <end position="395"/>
    </location>
</feature>
<evidence type="ECO:0000256" key="5">
    <source>
        <dbReference type="ARBA" id="ARBA00023136"/>
    </source>
</evidence>
<feature type="transmembrane region" description="Helical" evidence="6">
    <location>
        <begin position="340"/>
        <end position="360"/>
    </location>
</feature>
<dbReference type="InterPro" id="IPR053160">
    <property type="entry name" value="MFS_DHA3_Transporter"/>
</dbReference>
<dbReference type="Pfam" id="PF07690">
    <property type="entry name" value="MFS_1"/>
    <property type="match status" value="1"/>
</dbReference>
<dbReference type="InterPro" id="IPR036259">
    <property type="entry name" value="MFS_trans_sf"/>
</dbReference>
<feature type="transmembrane region" description="Helical" evidence="6">
    <location>
        <begin position="372"/>
        <end position="393"/>
    </location>
</feature>
<evidence type="ECO:0000256" key="1">
    <source>
        <dbReference type="ARBA" id="ARBA00004651"/>
    </source>
</evidence>
<keyword evidence="4 6" id="KW-1133">Transmembrane helix</keyword>
<dbReference type="PANTHER" id="PTHR23530">
    <property type="entry name" value="TRANSPORT PROTEIN-RELATED"/>
    <property type="match status" value="1"/>
</dbReference>
<feature type="transmembrane region" description="Helical" evidence="6">
    <location>
        <begin position="73"/>
        <end position="92"/>
    </location>
</feature>
<dbReference type="PROSITE" id="PS50850">
    <property type="entry name" value="MFS"/>
    <property type="match status" value="1"/>
</dbReference>
<feature type="transmembrane region" description="Helical" evidence="6">
    <location>
        <begin position="12"/>
        <end position="35"/>
    </location>
</feature>
<dbReference type="Proteomes" id="UP001519292">
    <property type="component" value="Unassembled WGS sequence"/>
</dbReference>
<name>A0ABS4MB29_9LACO</name>
<feature type="transmembrane region" description="Helical" evidence="6">
    <location>
        <begin position="282"/>
        <end position="300"/>
    </location>
</feature>
<evidence type="ECO:0000259" key="7">
    <source>
        <dbReference type="PROSITE" id="PS50850"/>
    </source>
</evidence>
<accession>A0ABS4MB29</accession>
<evidence type="ECO:0000256" key="2">
    <source>
        <dbReference type="ARBA" id="ARBA00022448"/>
    </source>
</evidence>
<proteinExistence type="predicted"/>
<keyword evidence="2" id="KW-0813">Transport</keyword>
<feature type="transmembrane region" description="Helical" evidence="6">
    <location>
        <begin position="165"/>
        <end position="185"/>
    </location>
</feature>
<evidence type="ECO:0000313" key="8">
    <source>
        <dbReference type="EMBL" id="MBP2056870.1"/>
    </source>
</evidence>
<keyword evidence="9" id="KW-1185">Reference proteome</keyword>
<feature type="transmembrane region" description="Helical" evidence="6">
    <location>
        <begin position="219"/>
        <end position="242"/>
    </location>
</feature>
<evidence type="ECO:0000256" key="4">
    <source>
        <dbReference type="ARBA" id="ARBA00022989"/>
    </source>
</evidence>
<keyword evidence="5 6" id="KW-0472">Membrane</keyword>
<feature type="transmembrane region" description="Helical" evidence="6">
    <location>
        <begin position="306"/>
        <end position="333"/>
    </location>
</feature>
<feature type="transmembrane region" description="Helical" evidence="6">
    <location>
        <begin position="47"/>
        <end position="66"/>
    </location>
</feature>
<dbReference type="Gene3D" id="1.20.1250.20">
    <property type="entry name" value="MFS general substrate transporter like domains"/>
    <property type="match status" value="1"/>
</dbReference>
<organism evidence="8 9">
    <name type="scientific">Lactobacillus colini</name>
    <dbReference type="NCBI Taxonomy" id="1819254"/>
    <lineage>
        <taxon>Bacteria</taxon>
        <taxon>Bacillati</taxon>
        <taxon>Bacillota</taxon>
        <taxon>Bacilli</taxon>
        <taxon>Lactobacillales</taxon>
        <taxon>Lactobacillaceae</taxon>
        <taxon>Lactobacillus</taxon>
    </lineage>
</organism>
<feature type="transmembrane region" description="Helical" evidence="6">
    <location>
        <begin position="104"/>
        <end position="121"/>
    </location>
</feature>
<dbReference type="SUPFAM" id="SSF103473">
    <property type="entry name" value="MFS general substrate transporter"/>
    <property type="match status" value="1"/>
</dbReference>
<evidence type="ECO:0000256" key="6">
    <source>
        <dbReference type="SAM" id="Phobius"/>
    </source>
</evidence>
<dbReference type="CDD" id="cd06174">
    <property type="entry name" value="MFS"/>
    <property type="match status" value="1"/>
</dbReference>
<sequence>MEKKYLFRISVIFLILTGYFTLFRSTMSGVFTIFYSTSGISDAQIGSIKSFQNIGIMLGMLPAGYISDKFGRLKVLTLSSCIISFSFLLLVLFRSYLSFSCAEFIYGIGLALNSGTLLAYITELQEEYSIEPDKKLMGMQVIVLNITVLVGGNIGTWLFDVNHSLPIWFSTIGLFLYPIGMYSLIKYMNFSDNKSKTYAKKVNEYSFIKLLSFIKNRKFWILLLLNIGYDCGTQFVLIYWSIIYVKNLHFNLTVVYTLFMCAFILGTIIFSKIIINTSLKRLLLVNTLCIMVALILSGMLTDKYILLILFLIIELIMGIMSGQISATSNLAIYGENNKSIMLSVVSFVAEILVSISLFINDLLVKISNNVNILFWVSACYFIILLFVVPLVHYND</sequence>
<keyword evidence="3 6" id="KW-0812">Transmembrane</keyword>
<evidence type="ECO:0000313" key="9">
    <source>
        <dbReference type="Proteomes" id="UP001519292"/>
    </source>
</evidence>
<dbReference type="EMBL" id="JAGGLU010000001">
    <property type="protein sequence ID" value="MBP2056870.1"/>
    <property type="molecule type" value="Genomic_DNA"/>
</dbReference>
<evidence type="ECO:0000256" key="3">
    <source>
        <dbReference type="ARBA" id="ARBA00022692"/>
    </source>
</evidence>
<dbReference type="PANTHER" id="PTHR23530:SF1">
    <property type="entry name" value="PERMEASE, MAJOR FACILITATOR SUPERFAMILY-RELATED"/>
    <property type="match status" value="1"/>
</dbReference>